<dbReference type="Proteomes" id="UP000541810">
    <property type="component" value="Unassembled WGS sequence"/>
</dbReference>
<feature type="compositionally biased region" description="Basic and acidic residues" evidence="2">
    <location>
        <begin position="315"/>
        <end position="325"/>
    </location>
</feature>
<dbReference type="PRINTS" id="PR00080">
    <property type="entry name" value="SDRFAMILY"/>
</dbReference>
<evidence type="ECO:0000313" key="3">
    <source>
        <dbReference type="EMBL" id="MBB6429142.1"/>
    </source>
</evidence>
<dbReference type="Pfam" id="PF00106">
    <property type="entry name" value="adh_short"/>
    <property type="match status" value="1"/>
</dbReference>
<dbReference type="RefSeq" id="WP_184676730.1">
    <property type="nucleotide sequence ID" value="NZ_JACHGY010000001.1"/>
</dbReference>
<comment type="similarity">
    <text evidence="1">Belongs to the short-chain dehydrogenases/reductases (SDR) family.</text>
</comment>
<name>A0A7X0H504_9BACT</name>
<dbReference type="InterPro" id="IPR002347">
    <property type="entry name" value="SDR_fam"/>
</dbReference>
<dbReference type="InterPro" id="IPR036291">
    <property type="entry name" value="NAD(P)-bd_dom_sf"/>
</dbReference>
<organism evidence="3 4">
    <name type="scientific">Algisphaera agarilytica</name>
    <dbReference type="NCBI Taxonomy" id="1385975"/>
    <lineage>
        <taxon>Bacteria</taxon>
        <taxon>Pseudomonadati</taxon>
        <taxon>Planctomycetota</taxon>
        <taxon>Phycisphaerae</taxon>
        <taxon>Phycisphaerales</taxon>
        <taxon>Phycisphaeraceae</taxon>
        <taxon>Algisphaera</taxon>
    </lineage>
</organism>
<dbReference type="PANTHER" id="PTHR43976:SF9">
    <property type="entry name" value="OXIDOREDUCTASE"/>
    <property type="match status" value="1"/>
</dbReference>
<evidence type="ECO:0000256" key="1">
    <source>
        <dbReference type="RuleBase" id="RU000363"/>
    </source>
</evidence>
<dbReference type="PANTHER" id="PTHR43976">
    <property type="entry name" value="SHORT CHAIN DEHYDROGENASE"/>
    <property type="match status" value="1"/>
</dbReference>
<dbReference type="Gene3D" id="3.40.50.720">
    <property type="entry name" value="NAD(P)-binding Rossmann-like Domain"/>
    <property type="match status" value="1"/>
</dbReference>
<accession>A0A7X0H504</accession>
<evidence type="ECO:0000256" key="2">
    <source>
        <dbReference type="SAM" id="MobiDB-lite"/>
    </source>
</evidence>
<dbReference type="AlphaFoldDB" id="A0A7X0H504"/>
<evidence type="ECO:0000313" key="4">
    <source>
        <dbReference type="Proteomes" id="UP000541810"/>
    </source>
</evidence>
<sequence length="325" mass="34901">MNRRELLLAGAAACLYSQTARTEAQPANKADLNNKTILITGASSGFGRLGAEHYARLGAKVIASMRNMPRPEAEALSALAAKDNLDLHVVEIDVLDEESVTRGVNEAIEICGGVPDVLINNAGIAIVGPVEAQDETATKLAYDTNVFGYQRMQRAVLPLMRHRGSGHIINLSSQSGRVIWPGLGHYCPTKFAIEAMSESLAYELSSFGVEVTLIQPGGYPTELWNTREKLTADLKARSEAKYLEGYGEMADNMGSGNIPNLQGDLMDVPKAIASAIAAPSGKKPMRVMVSASGHPQSSINSENRETHLKLLGRGPYKDAVRSVQD</sequence>
<reference evidence="3 4" key="1">
    <citation type="submission" date="2020-08" db="EMBL/GenBank/DDBJ databases">
        <title>Genomic Encyclopedia of Type Strains, Phase IV (KMG-IV): sequencing the most valuable type-strain genomes for metagenomic binning, comparative biology and taxonomic classification.</title>
        <authorList>
            <person name="Goeker M."/>
        </authorList>
    </citation>
    <scope>NUCLEOTIDE SEQUENCE [LARGE SCALE GENOMIC DNA]</scope>
    <source>
        <strain evidence="3 4">DSM 103725</strain>
    </source>
</reference>
<protein>
    <submittedName>
        <fullName evidence="3">NAD(P)-dependent dehydrogenase (Short-subunit alcohol dehydrogenase family)</fullName>
    </submittedName>
</protein>
<proteinExistence type="inferred from homology"/>
<dbReference type="EMBL" id="JACHGY010000001">
    <property type="protein sequence ID" value="MBB6429142.1"/>
    <property type="molecule type" value="Genomic_DNA"/>
</dbReference>
<dbReference type="InterPro" id="IPR051911">
    <property type="entry name" value="SDR_oxidoreductase"/>
</dbReference>
<comment type="caution">
    <text evidence="3">The sequence shown here is derived from an EMBL/GenBank/DDBJ whole genome shotgun (WGS) entry which is preliminary data.</text>
</comment>
<dbReference type="SUPFAM" id="SSF51735">
    <property type="entry name" value="NAD(P)-binding Rossmann-fold domains"/>
    <property type="match status" value="1"/>
</dbReference>
<gene>
    <name evidence="3" type="ORF">HNQ40_000948</name>
</gene>
<dbReference type="CDD" id="cd05374">
    <property type="entry name" value="17beta-HSD-like_SDR_c"/>
    <property type="match status" value="1"/>
</dbReference>
<keyword evidence="4" id="KW-1185">Reference proteome</keyword>
<dbReference type="PRINTS" id="PR00081">
    <property type="entry name" value="GDHRDH"/>
</dbReference>
<feature type="region of interest" description="Disordered" evidence="2">
    <location>
        <begin position="291"/>
        <end position="325"/>
    </location>
</feature>